<evidence type="ECO:0000313" key="2">
    <source>
        <dbReference type="EMBL" id="MBJ6752058.1"/>
    </source>
</evidence>
<sequence>MSKNGKLKKAKNVEKRRLQMQEALECLPLKEAAEIEPLPSTPLKETEEFHPVPPVRKKPKQCTFAPCGRYVDPSCQVCPYCGTPLPD</sequence>
<protein>
    <submittedName>
        <fullName evidence="2">Uncharacterized protein</fullName>
    </submittedName>
</protein>
<dbReference type="Proteomes" id="UP000614714">
    <property type="component" value="Unassembled WGS sequence"/>
</dbReference>
<dbReference type="EMBL" id="JAEMHL010000011">
    <property type="protein sequence ID" value="MBJ6752058.1"/>
    <property type="molecule type" value="Genomic_DNA"/>
</dbReference>
<name>A0ABS0YIH2_9BACT</name>
<reference evidence="2 3" key="1">
    <citation type="submission" date="2020-12" db="EMBL/GenBank/DDBJ databases">
        <title>Geomonas sp. Red421, isolated from paddy soil.</title>
        <authorList>
            <person name="Xu Z."/>
            <person name="Zhang Z."/>
            <person name="Masuda Y."/>
            <person name="Itoh H."/>
            <person name="Senoo K."/>
        </authorList>
    </citation>
    <scope>NUCLEOTIDE SEQUENCE [LARGE SCALE GENOMIC DNA]</scope>
    <source>
        <strain evidence="2 3">Red421</strain>
    </source>
</reference>
<comment type="caution">
    <text evidence="2">The sequence shown here is derived from an EMBL/GenBank/DDBJ whole genome shotgun (WGS) entry which is preliminary data.</text>
</comment>
<evidence type="ECO:0000313" key="3">
    <source>
        <dbReference type="Proteomes" id="UP000614714"/>
    </source>
</evidence>
<organism evidence="2 3">
    <name type="scientific">Geomonas anaerohicana</name>
    <dbReference type="NCBI Taxonomy" id="2798583"/>
    <lineage>
        <taxon>Bacteria</taxon>
        <taxon>Pseudomonadati</taxon>
        <taxon>Thermodesulfobacteriota</taxon>
        <taxon>Desulfuromonadia</taxon>
        <taxon>Geobacterales</taxon>
        <taxon>Geobacteraceae</taxon>
        <taxon>Geomonas</taxon>
    </lineage>
</organism>
<gene>
    <name evidence="2" type="ORF">JFN91_17725</name>
</gene>
<feature type="region of interest" description="Disordered" evidence="1">
    <location>
        <begin position="37"/>
        <end position="57"/>
    </location>
</feature>
<keyword evidence="3" id="KW-1185">Reference proteome</keyword>
<evidence type="ECO:0000256" key="1">
    <source>
        <dbReference type="SAM" id="MobiDB-lite"/>
    </source>
</evidence>
<dbReference type="RefSeq" id="WP_199390495.1">
    <property type="nucleotide sequence ID" value="NZ_JAEMHL010000011.1"/>
</dbReference>
<accession>A0ABS0YIH2</accession>
<proteinExistence type="predicted"/>